<feature type="transmembrane region" description="Helical" evidence="6">
    <location>
        <begin position="737"/>
        <end position="756"/>
    </location>
</feature>
<keyword evidence="3 6" id="KW-0812">Transmembrane</keyword>
<comment type="caution">
    <text evidence="9">The sequence shown here is derived from an EMBL/GenBank/DDBJ whole genome shotgun (WGS) entry which is preliminary data.</text>
</comment>
<dbReference type="InterPro" id="IPR025857">
    <property type="entry name" value="MacB_PCD"/>
</dbReference>
<reference evidence="9 10" key="1">
    <citation type="submission" date="2019-10" db="EMBL/GenBank/DDBJ databases">
        <title>Prolixibacter strains distinguished by the presence of nitrate reductase genes were adept at nitrate-dependent anaerobic corrosion of metallic iron and carbon steel.</title>
        <authorList>
            <person name="Iino T."/>
            <person name="Shono N."/>
            <person name="Ito K."/>
            <person name="Nakamura R."/>
            <person name="Sueoka K."/>
            <person name="Harayama S."/>
            <person name="Ohkuma M."/>
        </authorList>
    </citation>
    <scope>NUCLEOTIDE SEQUENCE [LARGE SCALE GENOMIC DNA]</scope>
    <source>
        <strain evidence="9 10">JCM 13498</strain>
    </source>
</reference>
<dbReference type="GO" id="GO:0022857">
    <property type="term" value="F:transmembrane transporter activity"/>
    <property type="evidence" value="ECO:0007669"/>
    <property type="project" value="TreeGrafter"/>
</dbReference>
<name>A0A5M4B1W4_9BACT</name>
<dbReference type="AlphaFoldDB" id="A0A5M4B1W4"/>
<dbReference type="PROSITE" id="PS51257">
    <property type="entry name" value="PROKAR_LIPOPROTEIN"/>
    <property type="match status" value="1"/>
</dbReference>
<evidence type="ECO:0000256" key="1">
    <source>
        <dbReference type="ARBA" id="ARBA00004651"/>
    </source>
</evidence>
<feature type="transmembrane region" description="Helical" evidence="6">
    <location>
        <begin position="361"/>
        <end position="385"/>
    </location>
</feature>
<feature type="domain" description="MacB-like periplasmic core" evidence="8">
    <location>
        <begin position="15"/>
        <end position="229"/>
    </location>
</feature>
<feature type="transmembrane region" description="Helical" evidence="6">
    <location>
        <begin position="271"/>
        <end position="292"/>
    </location>
</feature>
<keyword evidence="5 6" id="KW-0472">Membrane</keyword>
<keyword evidence="10" id="KW-1185">Reference proteome</keyword>
<protein>
    <submittedName>
        <fullName evidence="9">ABC transporter permease</fullName>
    </submittedName>
</protein>
<evidence type="ECO:0000259" key="8">
    <source>
        <dbReference type="Pfam" id="PF12704"/>
    </source>
</evidence>
<evidence type="ECO:0000256" key="6">
    <source>
        <dbReference type="SAM" id="Phobius"/>
    </source>
</evidence>
<dbReference type="Pfam" id="PF12704">
    <property type="entry name" value="MacB_PCD"/>
    <property type="match status" value="1"/>
</dbReference>
<accession>A0A5M4B1W4</accession>
<dbReference type="OrthoDB" id="905059at2"/>
<dbReference type="PANTHER" id="PTHR30572">
    <property type="entry name" value="MEMBRANE COMPONENT OF TRANSPORTER-RELATED"/>
    <property type="match status" value="1"/>
</dbReference>
<feature type="domain" description="ABC3 transporter permease C-terminal" evidence="7">
    <location>
        <begin position="688"/>
        <end position="801"/>
    </location>
</feature>
<organism evidence="9 10">
    <name type="scientific">Prolixibacter bellariivorans</name>
    <dbReference type="NCBI Taxonomy" id="314319"/>
    <lineage>
        <taxon>Bacteria</taxon>
        <taxon>Pseudomonadati</taxon>
        <taxon>Bacteroidota</taxon>
        <taxon>Bacteroidia</taxon>
        <taxon>Marinilabiliales</taxon>
        <taxon>Prolixibacteraceae</taxon>
        <taxon>Prolixibacter</taxon>
    </lineage>
</organism>
<dbReference type="InterPro" id="IPR050250">
    <property type="entry name" value="Macrolide_Exporter_MacB"/>
</dbReference>
<evidence type="ECO:0000256" key="3">
    <source>
        <dbReference type="ARBA" id="ARBA00022692"/>
    </source>
</evidence>
<feature type="transmembrane region" description="Helical" evidence="6">
    <location>
        <begin position="12"/>
        <end position="34"/>
    </location>
</feature>
<sequence>MKLFRKIKHNWKWFAINAVGLSTAVACTLVIYLYTTQQFSYDRFNTKADQIYRITTNSNSGATSIHPARVTGDWPKQLVSEYPAIEKMVRLFPFRRAIIKIGDKRFYSEHAFSTDSTFFNIFDFKVLSGDPEKAFDQPNRAFISRSLAMKYFGNLNVVGKEISILHQQEPEPKVYTIDGVMEDFPVNSHFHADLLTSYTEVKGQTPWAYTYFLLKKGTDAKALQATIQKNWEKDNDTGNPVPTLDLQKLTDIHLYSHKTREMEKNGDIRSILLLISGGIIILFIALINFLNLSRVQFISEIKSIQVKRINGASKPIIAREMVSESLILSGLSVIVGLVAAYKISGYLNIPIFQGTQVDNIAAISLLFIVGVALLSVVPLITSKLVSDVKVSETKMSLYTFPMVLQYTLAVIAITGTLVLNRQIDYINNEHPDAENANMVVMANNPWDAVQRYETFKTELLKHPSVTNVTAAMEEPGGNILDGARFTMEGVEKKPNQAINIFTTDSNFFSTMGIHPIAGTVDLGYTPSQQWEADAVTLSEMRTAKNPDKKEMAELEKKLGNYSEKYILNVSALKMLGISNPKDAIGKRFRLNFFLPDLFPEGKIVAVVPDFHYTDLHSKERPLVITPRKMFNYCFLIGINPAQRKKAIATIAAVWKKVNPDYPFQYEYIADSYKKVYSTEYAQTKALSLFALISIILSSLGIFAMASFSTQRRTKEIGIRKVNGARVSEVMTMLNQDLVKWVAIAFVIATPVAWYAMDIWLSNFAYKTSLSWWIFALSGILAVGIAMLTVSFQSYKAATKNPIDALRYE</sequence>
<comment type="subcellular location">
    <subcellularLocation>
        <location evidence="1">Cell membrane</location>
        <topology evidence="1">Multi-pass membrane protein</topology>
    </subcellularLocation>
</comment>
<feature type="transmembrane region" description="Helical" evidence="6">
    <location>
        <begin position="326"/>
        <end position="349"/>
    </location>
</feature>
<gene>
    <name evidence="9" type="ORF">PbJCM13498_29980</name>
</gene>
<keyword evidence="4 6" id="KW-1133">Transmembrane helix</keyword>
<dbReference type="RefSeq" id="WP_025863998.1">
    <property type="nucleotide sequence ID" value="NZ_BLAX01000001.1"/>
</dbReference>
<dbReference type="EMBL" id="BLAX01000001">
    <property type="protein sequence ID" value="GET34135.1"/>
    <property type="molecule type" value="Genomic_DNA"/>
</dbReference>
<evidence type="ECO:0000313" key="9">
    <source>
        <dbReference type="EMBL" id="GET34135.1"/>
    </source>
</evidence>
<dbReference type="Proteomes" id="UP000391834">
    <property type="component" value="Unassembled WGS sequence"/>
</dbReference>
<dbReference type="GO" id="GO:0005886">
    <property type="term" value="C:plasma membrane"/>
    <property type="evidence" value="ECO:0007669"/>
    <property type="project" value="UniProtKB-SubCell"/>
</dbReference>
<evidence type="ECO:0000256" key="4">
    <source>
        <dbReference type="ARBA" id="ARBA00022989"/>
    </source>
</evidence>
<dbReference type="Pfam" id="PF02687">
    <property type="entry name" value="FtsX"/>
    <property type="match status" value="2"/>
</dbReference>
<evidence type="ECO:0000256" key="5">
    <source>
        <dbReference type="ARBA" id="ARBA00023136"/>
    </source>
</evidence>
<feature type="transmembrane region" description="Helical" evidence="6">
    <location>
        <begin position="768"/>
        <end position="789"/>
    </location>
</feature>
<feature type="transmembrane region" description="Helical" evidence="6">
    <location>
        <begin position="397"/>
        <end position="419"/>
    </location>
</feature>
<feature type="domain" description="ABC3 transporter permease C-terminal" evidence="7">
    <location>
        <begin position="278"/>
        <end position="380"/>
    </location>
</feature>
<dbReference type="PANTHER" id="PTHR30572:SF18">
    <property type="entry name" value="ABC-TYPE MACROLIDE FAMILY EXPORT SYSTEM PERMEASE COMPONENT 2"/>
    <property type="match status" value="1"/>
</dbReference>
<dbReference type="InterPro" id="IPR003838">
    <property type="entry name" value="ABC3_permease_C"/>
</dbReference>
<evidence type="ECO:0000256" key="2">
    <source>
        <dbReference type="ARBA" id="ARBA00022475"/>
    </source>
</evidence>
<evidence type="ECO:0000313" key="10">
    <source>
        <dbReference type="Proteomes" id="UP000391834"/>
    </source>
</evidence>
<keyword evidence="2" id="KW-1003">Cell membrane</keyword>
<proteinExistence type="predicted"/>
<evidence type="ECO:0000259" key="7">
    <source>
        <dbReference type="Pfam" id="PF02687"/>
    </source>
</evidence>
<feature type="transmembrane region" description="Helical" evidence="6">
    <location>
        <begin position="685"/>
        <end position="707"/>
    </location>
</feature>